<organism evidence="1 2">
    <name type="scientific">Achromobacter piechaudii ATCC 43553</name>
    <dbReference type="NCBI Taxonomy" id="742159"/>
    <lineage>
        <taxon>Bacteria</taxon>
        <taxon>Pseudomonadati</taxon>
        <taxon>Pseudomonadota</taxon>
        <taxon>Betaproteobacteria</taxon>
        <taxon>Burkholderiales</taxon>
        <taxon>Alcaligenaceae</taxon>
        <taxon>Achromobacter</taxon>
    </lineage>
</organism>
<protein>
    <submittedName>
        <fullName evidence="1">Uncharacterized protein</fullName>
    </submittedName>
</protein>
<dbReference type="PATRIC" id="fig|742159.3.peg.3996"/>
<accession>D4XC32</accession>
<proteinExistence type="predicted"/>
<dbReference type="HOGENOM" id="CLU_3113374_0_0_4"/>
<dbReference type="Proteomes" id="UP000004510">
    <property type="component" value="Unassembled WGS sequence"/>
</dbReference>
<name>D4XC32_9BURK</name>
<dbReference type="EMBL" id="ADMS01000066">
    <property type="protein sequence ID" value="EFF75650.1"/>
    <property type="molecule type" value="Genomic_DNA"/>
</dbReference>
<sequence>MSGTAWVELVAMDVGLKRGVPGNIEKTEEKPAPSFHCCVRVLRSNGKDGA</sequence>
<comment type="caution">
    <text evidence="1">The sequence shown here is derived from an EMBL/GenBank/DDBJ whole genome shotgun (WGS) entry which is preliminary data.</text>
</comment>
<gene>
    <name evidence="1" type="ORF">HMPREF0004_3029</name>
</gene>
<dbReference type="AlphaFoldDB" id="D4XC32"/>
<evidence type="ECO:0000313" key="2">
    <source>
        <dbReference type="Proteomes" id="UP000004510"/>
    </source>
</evidence>
<reference evidence="2" key="1">
    <citation type="submission" date="2010-03" db="EMBL/GenBank/DDBJ databases">
        <title>Complete sequence of Mobiluncus curtisii ATCC 43063.</title>
        <authorList>
            <person name="Muzny D."/>
            <person name="Qin X."/>
            <person name="Deng J."/>
            <person name="Jiang H."/>
            <person name="Liu Y."/>
            <person name="Qu J."/>
            <person name="Song X.-Z."/>
            <person name="Zhang L."/>
            <person name="Thornton R."/>
            <person name="Coyle M."/>
            <person name="Francisco L."/>
            <person name="Jackson L."/>
            <person name="Javaid M."/>
            <person name="Korchina V."/>
            <person name="Kovar C."/>
            <person name="Mata R."/>
            <person name="Mathew T."/>
            <person name="Ngo R."/>
            <person name="Nguyen L."/>
            <person name="Nguyen N."/>
            <person name="Okwuonu G."/>
            <person name="Ongeri F."/>
            <person name="Pham C."/>
            <person name="Simmons D."/>
            <person name="Wilczek-Boney K."/>
            <person name="Hale W."/>
            <person name="Jakkamsetti A."/>
            <person name="Pham P."/>
            <person name="Ruth R."/>
            <person name="San Lucas F."/>
            <person name="Warren J."/>
            <person name="Zhang J."/>
            <person name="Zhao Z."/>
            <person name="Zhou C."/>
            <person name="Zhu D."/>
            <person name="Lee S."/>
            <person name="Bess C."/>
            <person name="Blankenburg K."/>
            <person name="Forbes L."/>
            <person name="Fu Q."/>
            <person name="Gubbala S."/>
            <person name="Hirani K."/>
            <person name="Jayaseelan J.C."/>
            <person name="Lara F."/>
            <person name="Munidasa M."/>
            <person name="Palculict T."/>
            <person name="Patil S."/>
            <person name="Pu L.-L."/>
            <person name="Saada N."/>
            <person name="Tang L."/>
            <person name="Weissenberger G."/>
            <person name="Zhu Y."/>
            <person name="Hemphill L."/>
            <person name="Shang Y."/>
            <person name="Youmans B."/>
            <person name="Ayvaz T."/>
            <person name="Ross M."/>
            <person name="Santibanez J."/>
            <person name="Aqrawi P."/>
            <person name="Gross S."/>
            <person name="Joshi V."/>
            <person name="Fowler G."/>
            <person name="Nazareth L."/>
            <person name="Reid J."/>
            <person name="Worley K."/>
            <person name="Petrosino J."/>
            <person name="Highlander S."/>
            <person name="Gibbs R."/>
            <person name="Gibbs R."/>
        </authorList>
    </citation>
    <scope>NUCLEOTIDE SEQUENCE [LARGE SCALE GENOMIC DNA]</scope>
    <source>
        <strain evidence="2">ATCC 43553</strain>
    </source>
</reference>
<evidence type="ECO:0000313" key="1">
    <source>
        <dbReference type="EMBL" id="EFF75650.1"/>
    </source>
</evidence>